<evidence type="ECO:0000256" key="1">
    <source>
        <dbReference type="SAM" id="MobiDB-lite"/>
    </source>
</evidence>
<evidence type="ECO:0000313" key="4">
    <source>
        <dbReference type="Proteomes" id="UP000182888"/>
    </source>
</evidence>
<dbReference type="Proteomes" id="UP000182888">
    <property type="component" value="Unassembled WGS sequence"/>
</dbReference>
<gene>
    <name evidence="3" type="ORF">MPL1032_190059</name>
</gene>
<protein>
    <recommendedName>
        <fullName evidence="5">Gluconate 2-dehydrogenase subunit 3 family protein</fullName>
    </recommendedName>
</protein>
<organism evidence="3 4">
    <name type="scientific">Mesorhizobium plurifarium</name>
    <dbReference type="NCBI Taxonomy" id="69974"/>
    <lineage>
        <taxon>Bacteria</taxon>
        <taxon>Pseudomonadati</taxon>
        <taxon>Pseudomonadota</taxon>
        <taxon>Alphaproteobacteria</taxon>
        <taxon>Hyphomicrobiales</taxon>
        <taxon>Phyllobacteriaceae</taxon>
        <taxon>Mesorhizobium</taxon>
    </lineage>
</organism>
<feature type="chain" id="PRO_5005489730" description="Gluconate 2-dehydrogenase subunit 3 family protein" evidence="2">
    <location>
        <begin position="32"/>
        <end position="250"/>
    </location>
</feature>
<proteinExistence type="predicted"/>
<keyword evidence="2" id="KW-0732">Signal</keyword>
<evidence type="ECO:0000313" key="3">
    <source>
        <dbReference type="EMBL" id="CDX54412.1"/>
    </source>
</evidence>
<dbReference type="InterPro" id="IPR027056">
    <property type="entry name" value="Gluconate_2DH_su3"/>
</dbReference>
<dbReference type="Pfam" id="PF13618">
    <property type="entry name" value="Gluconate_2-dh3"/>
    <property type="match status" value="1"/>
</dbReference>
<dbReference type="AlphaFoldDB" id="A0A0K2VUQ3"/>
<feature type="signal peptide" evidence="2">
    <location>
        <begin position="1"/>
        <end position="31"/>
    </location>
</feature>
<name>A0A0K2VUQ3_MESPL</name>
<dbReference type="InterPro" id="IPR006311">
    <property type="entry name" value="TAT_signal"/>
</dbReference>
<evidence type="ECO:0000256" key="2">
    <source>
        <dbReference type="SAM" id="SignalP"/>
    </source>
</evidence>
<accession>A0A0K2VUQ3</accession>
<dbReference type="EMBL" id="CCND01000011">
    <property type="protein sequence ID" value="CDX54412.1"/>
    <property type="molecule type" value="Genomic_DNA"/>
</dbReference>
<evidence type="ECO:0008006" key="5">
    <source>
        <dbReference type="Google" id="ProtNLM"/>
    </source>
</evidence>
<sequence>MSHRYPIRVNRRLFLSSVAMLTITAPAVSLARTISGALPWEPMASDPPMQVVPGGWQFFTPQEAALVEAIVDRLIPHDDLSIGGKEAGCAVYIDRQLVGAFGTSSRLYTQGPFKPALPTQGYQGEANPAQRYRAGLAAIDAFLKQRDGKTFVELKPEDQDAFLTAMETGKIELPNGVKGPGFFGLMLQNTMEGFFADPVYGGNKDMVSWRMLGFPGARYDYRDHVAKHNQPYPQPPVSITGRPEWLGKGA</sequence>
<dbReference type="PROSITE" id="PS51318">
    <property type="entry name" value="TAT"/>
    <property type="match status" value="1"/>
</dbReference>
<feature type="region of interest" description="Disordered" evidence="1">
    <location>
        <begin position="227"/>
        <end position="250"/>
    </location>
</feature>
<reference evidence="4" key="1">
    <citation type="submission" date="2014-08" db="EMBL/GenBank/DDBJ databases">
        <authorList>
            <person name="Edwards T."/>
        </authorList>
    </citation>
    <scope>NUCLEOTIDE SEQUENCE [LARGE SCALE GENOMIC DNA]</scope>
</reference>